<dbReference type="CTD" id="10010"/>
<keyword evidence="3 6" id="KW-0863">Zinc-finger</keyword>
<evidence type="ECO:0000256" key="3">
    <source>
        <dbReference type="ARBA" id="ARBA00022771"/>
    </source>
</evidence>
<evidence type="ECO:0000313" key="11">
    <source>
        <dbReference type="Proteomes" id="UP000001595"/>
    </source>
</evidence>
<dbReference type="PROSITE" id="PS51905">
    <property type="entry name" value="ZF_UBZ1"/>
    <property type="match status" value="1"/>
</dbReference>
<keyword evidence="5 7" id="KW-0175">Coiled coil</keyword>
<evidence type="ECO:0000256" key="7">
    <source>
        <dbReference type="SAM" id="Coils"/>
    </source>
</evidence>
<protein>
    <submittedName>
        <fullName evidence="10">TRAF family member associated NFKB activator</fullName>
    </submittedName>
</protein>
<dbReference type="GO" id="GO:0008270">
    <property type="term" value="F:zinc ion binding"/>
    <property type="evidence" value="ECO:0007669"/>
    <property type="project" value="UniProtKB-KW"/>
</dbReference>
<dbReference type="GO" id="GO:0043123">
    <property type="term" value="P:positive regulation of canonical NF-kappaB signal transduction"/>
    <property type="evidence" value="ECO:0007669"/>
    <property type="project" value="Ensembl"/>
</dbReference>
<proteinExistence type="predicted"/>
<reference evidence="10" key="3">
    <citation type="submission" date="2025-09" db="UniProtKB">
        <authorList>
            <consortium name="Ensembl"/>
        </authorList>
    </citation>
    <scope>IDENTIFICATION</scope>
</reference>
<dbReference type="OMA" id="IWQPQDN"/>
<evidence type="ECO:0000259" key="9">
    <source>
        <dbReference type="PROSITE" id="PS51905"/>
    </source>
</evidence>
<reference evidence="10 11" key="1">
    <citation type="submission" date="2008-02" db="EMBL/GenBank/DDBJ databases">
        <title>A 6x draft sequence assembly of the Pongo pygmaeus abelii genome.</title>
        <authorList>
            <person name="Wilson R.K."/>
            <person name="Mardis E."/>
        </authorList>
    </citation>
    <scope>NUCLEOTIDE SEQUENCE [LARGE SCALE GENOMIC DNA]</scope>
</reference>
<dbReference type="GeneID" id="100435221"/>
<dbReference type="InterPro" id="IPR041641">
    <property type="entry name" value="CALCOCO1/2_Zn_UBZ1"/>
</dbReference>
<evidence type="ECO:0000256" key="4">
    <source>
        <dbReference type="ARBA" id="ARBA00022833"/>
    </source>
</evidence>
<dbReference type="InterPro" id="IPR024581">
    <property type="entry name" value="TBD"/>
</dbReference>
<dbReference type="GeneTree" id="ENSGT00390000008712"/>
<feature type="region of interest" description="Disordered" evidence="8">
    <location>
        <begin position="1"/>
        <end position="23"/>
    </location>
</feature>
<dbReference type="GO" id="GO:0010804">
    <property type="term" value="P:negative regulation of tumor necrosis factor-mediated signaling pathway"/>
    <property type="evidence" value="ECO:0007669"/>
    <property type="project" value="Ensembl"/>
</dbReference>
<sequence length="532" mass="59686">MREREGRADSRGAARREAEEQRRQPICSLGRDFVREEPRESFPRRGLLVGGFPGPRCQHSIVGLCPNGFRGGTRPGCFAREMGVEGPAVSRPVIYSILYSDATGRRGMDKNIGEQLNKAYEAFRQACMDRDSAVKELQQKTENYEQRIREQQEQLSLQQTIIDKLKSQLLLVNSTQDNSYGCVPLLEDSETRKNNLTVDQPHDKVISGIAREKLPKVRRQEVSSPRKETSARSLGSPLLHERGNIEKTFWDLKEEFHRICMLAKAQKDHLSKLNIPDTATETQCSVPIQCTDKTDKQEALFKPQAKDDINRGAPSITSVTPRGLCRDEEDTSFESLSKFNVKFPPMDNDSTFLHSTPERPGILSPATSEAMCQEKFNMEFRDNPGNFVKTEETLFEIQGIDPIASAIQNLKTTDKTKPSNLVNTCIRTTLDRAACLPPGDHNALYVNTFPLLDPSDAPFPSLDSPGKAVRGPQQPIWKPFPNQDSDSVVLSGTDSELHIPRVCEFCQAVFPPSITSRGDFLRHLNSHFNGET</sequence>
<dbReference type="GO" id="GO:0140678">
    <property type="term" value="F:molecular function inhibitor activity"/>
    <property type="evidence" value="ECO:0007669"/>
    <property type="project" value="Ensembl"/>
</dbReference>
<dbReference type="OrthoDB" id="9937252at2759"/>
<feature type="coiled-coil region" evidence="7">
    <location>
        <begin position="134"/>
        <end position="168"/>
    </location>
</feature>
<dbReference type="PANTHER" id="PTHR15249">
    <property type="entry name" value="TRAF FAMILY MEMBER-ASSOCIATED NF-KAPPA-B ACTIVATOR"/>
    <property type="match status" value="1"/>
</dbReference>
<dbReference type="GO" id="GO:0007249">
    <property type="term" value="P:canonical NF-kappaB signal transduction"/>
    <property type="evidence" value="ECO:0007669"/>
    <property type="project" value="Ensembl"/>
</dbReference>
<keyword evidence="2" id="KW-0479">Metal-binding</keyword>
<evidence type="ECO:0000256" key="6">
    <source>
        <dbReference type="PROSITE-ProRule" id="PRU01253"/>
    </source>
</evidence>
<evidence type="ECO:0000313" key="10">
    <source>
        <dbReference type="Ensembl" id="ENSPPYP00000014373.3"/>
    </source>
</evidence>
<keyword evidence="4" id="KW-0862">Zinc</keyword>
<name>H2P7M8_PONAB</name>
<dbReference type="InParanoid" id="H2P7M8"/>
<gene>
    <name evidence="10" type="primary">TANK</name>
</gene>
<evidence type="ECO:0000256" key="8">
    <source>
        <dbReference type="SAM" id="MobiDB-lite"/>
    </source>
</evidence>
<evidence type="ECO:0000256" key="2">
    <source>
        <dbReference type="ARBA" id="ARBA00022723"/>
    </source>
</evidence>
<dbReference type="AlphaFoldDB" id="H2P7M8"/>
<evidence type="ECO:0000256" key="1">
    <source>
        <dbReference type="ARBA" id="ARBA00022553"/>
    </source>
</evidence>
<dbReference type="GO" id="GO:0043124">
    <property type="term" value="P:negative regulation of canonical NF-kappaB signal transduction"/>
    <property type="evidence" value="ECO:0007669"/>
    <property type="project" value="InterPro"/>
</dbReference>
<dbReference type="Pfam" id="PF12845">
    <property type="entry name" value="TBD"/>
    <property type="match status" value="1"/>
</dbReference>
<dbReference type="InterPro" id="IPR039669">
    <property type="entry name" value="TANK"/>
</dbReference>
<reference evidence="10" key="2">
    <citation type="submission" date="2025-08" db="UniProtKB">
        <authorList>
            <consortium name="Ensembl"/>
        </authorList>
    </citation>
    <scope>IDENTIFICATION</scope>
</reference>
<keyword evidence="1" id="KW-0597">Phosphoprotein</keyword>
<accession>H2P7M8</accession>
<dbReference type="Proteomes" id="UP000001595">
    <property type="component" value="Chromosome 2B"/>
</dbReference>
<dbReference type="FunCoup" id="H2P7M8">
    <property type="interactions" value="986"/>
</dbReference>
<feature type="domain" description="UBZ1-type" evidence="9">
    <location>
        <begin position="500"/>
        <end position="527"/>
    </location>
</feature>
<dbReference type="Ensembl" id="ENSPPYT00000014959.3">
    <property type="protein sequence ID" value="ENSPPYP00000014373.3"/>
    <property type="gene ID" value="ENSPPYG00000012880.3"/>
</dbReference>
<organism evidence="10 11">
    <name type="scientific">Pongo abelii</name>
    <name type="common">Sumatran orangutan</name>
    <name type="synonym">Pongo pygmaeus abelii</name>
    <dbReference type="NCBI Taxonomy" id="9601"/>
    <lineage>
        <taxon>Eukaryota</taxon>
        <taxon>Metazoa</taxon>
        <taxon>Chordata</taxon>
        <taxon>Craniata</taxon>
        <taxon>Vertebrata</taxon>
        <taxon>Euteleostomi</taxon>
        <taxon>Mammalia</taxon>
        <taxon>Eutheria</taxon>
        <taxon>Euarchontoglires</taxon>
        <taxon>Primates</taxon>
        <taxon>Haplorrhini</taxon>
        <taxon>Catarrhini</taxon>
        <taxon>Hominidae</taxon>
        <taxon>Pongo</taxon>
    </lineage>
</organism>
<keyword evidence="11" id="KW-1185">Reference proteome</keyword>
<dbReference type="eggNOG" id="ENOG502QRM3">
    <property type="taxonomic scope" value="Eukaryota"/>
</dbReference>
<dbReference type="HOGENOM" id="CLU_053153_0_0_1"/>
<evidence type="ECO:0000256" key="5">
    <source>
        <dbReference type="ARBA" id="ARBA00023054"/>
    </source>
</evidence>
<dbReference type="PANTHER" id="PTHR15249:SF0">
    <property type="entry name" value="TRAF FAMILY MEMBER-ASSOCIATED NF-KAPPA-B ACTIVATOR"/>
    <property type="match status" value="1"/>
</dbReference>
<dbReference type="RefSeq" id="XP_024099215.2">
    <property type="nucleotide sequence ID" value="XM_024243447.2"/>
</dbReference>